<dbReference type="AlphaFoldDB" id="A0A645HXU9"/>
<dbReference type="Pfam" id="PF25954">
    <property type="entry name" value="Beta-barrel_RND_2"/>
    <property type="match status" value="1"/>
</dbReference>
<evidence type="ECO:0000259" key="2">
    <source>
        <dbReference type="Pfam" id="PF25954"/>
    </source>
</evidence>
<gene>
    <name evidence="4" type="ORF">SDC9_190891</name>
</gene>
<dbReference type="SUPFAM" id="SSF111369">
    <property type="entry name" value="HlyD-like secretion proteins"/>
    <property type="match status" value="1"/>
</dbReference>
<name>A0A645HXU9_9ZZZZ</name>
<feature type="domain" description="YknX-like C-terminal permuted SH3-like" evidence="3">
    <location>
        <begin position="66"/>
        <end position="131"/>
    </location>
</feature>
<sequence length="139" mass="14546">MGATVTITVDSYPGQAFAGTIAVINPVAGSESRMFRVKIKVDNPNQLLKPGMFAQITLAAGEPVSVLAVPRTAVMDNKGLRYVYVVANGQAKKALVETGDLIGGLVEVKTGLHSGTAVVIDNLDKIKDGDALHIEEGTQ</sequence>
<reference evidence="4" key="1">
    <citation type="submission" date="2019-08" db="EMBL/GenBank/DDBJ databases">
        <authorList>
            <person name="Kucharzyk K."/>
            <person name="Murdoch R.W."/>
            <person name="Higgins S."/>
            <person name="Loffler F."/>
        </authorList>
    </citation>
    <scope>NUCLEOTIDE SEQUENCE</scope>
</reference>
<protein>
    <submittedName>
        <fullName evidence="4">Uncharacterized protein</fullName>
    </submittedName>
</protein>
<evidence type="ECO:0000256" key="1">
    <source>
        <dbReference type="ARBA" id="ARBA00009477"/>
    </source>
</evidence>
<dbReference type="FunFam" id="2.40.30.170:FF:000010">
    <property type="entry name" value="Efflux RND transporter periplasmic adaptor subunit"/>
    <property type="match status" value="1"/>
</dbReference>
<feature type="domain" description="CusB-like beta-barrel" evidence="2">
    <location>
        <begin position="2"/>
        <end position="60"/>
    </location>
</feature>
<dbReference type="InterPro" id="IPR006143">
    <property type="entry name" value="RND_pump_MFP"/>
</dbReference>
<dbReference type="Pfam" id="PF25989">
    <property type="entry name" value="YknX_C"/>
    <property type="match status" value="1"/>
</dbReference>
<dbReference type="Gene3D" id="2.40.30.170">
    <property type="match status" value="1"/>
</dbReference>
<dbReference type="GO" id="GO:1990281">
    <property type="term" value="C:efflux pump complex"/>
    <property type="evidence" value="ECO:0007669"/>
    <property type="project" value="TreeGrafter"/>
</dbReference>
<evidence type="ECO:0000313" key="4">
    <source>
        <dbReference type="EMBL" id="MPN43332.1"/>
    </source>
</evidence>
<dbReference type="EMBL" id="VSSQ01101671">
    <property type="protein sequence ID" value="MPN43332.1"/>
    <property type="molecule type" value="Genomic_DNA"/>
</dbReference>
<accession>A0A645HXU9</accession>
<dbReference type="InterPro" id="IPR058792">
    <property type="entry name" value="Beta-barrel_RND_2"/>
</dbReference>
<evidence type="ECO:0000259" key="3">
    <source>
        <dbReference type="Pfam" id="PF25989"/>
    </source>
</evidence>
<dbReference type="GO" id="GO:0015562">
    <property type="term" value="F:efflux transmembrane transporter activity"/>
    <property type="evidence" value="ECO:0007669"/>
    <property type="project" value="TreeGrafter"/>
</dbReference>
<organism evidence="4">
    <name type="scientific">bioreactor metagenome</name>
    <dbReference type="NCBI Taxonomy" id="1076179"/>
    <lineage>
        <taxon>unclassified sequences</taxon>
        <taxon>metagenomes</taxon>
        <taxon>ecological metagenomes</taxon>
    </lineage>
</organism>
<proteinExistence type="inferred from homology"/>
<dbReference type="InterPro" id="IPR058637">
    <property type="entry name" value="YknX-like_C"/>
</dbReference>
<comment type="caution">
    <text evidence="4">The sequence shown here is derived from an EMBL/GenBank/DDBJ whole genome shotgun (WGS) entry which is preliminary data.</text>
</comment>
<dbReference type="NCBIfam" id="TIGR01730">
    <property type="entry name" value="RND_mfp"/>
    <property type="match status" value="1"/>
</dbReference>
<dbReference type="Gene3D" id="2.40.420.20">
    <property type="match status" value="1"/>
</dbReference>
<comment type="similarity">
    <text evidence="1">Belongs to the membrane fusion protein (MFP) (TC 8.A.1) family.</text>
</comment>
<dbReference type="PANTHER" id="PTHR30469">
    <property type="entry name" value="MULTIDRUG RESISTANCE PROTEIN MDTA"/>
    <property type="match status" value="1"/>
</dbReference>